<dbReference type="RefSeq" id="WP_264844231.1">
    <property type="nucleotide sequence ID" value="NZ_AP025628.1"/>
</dbReference>
<dbReference type="CDD" id="cd00130">
    <property type="entry name" value="PAS"/>
    <property type="match status" value="1"/>
</dbReference>
<dbReference type="InterPro" id="IPR002078">
    <property type="entry name" value="Sigma_54_int"/>
</dbReference>
<dbReference type="Pfam" id="PF00158">
    <property type="entry name" value="Sigma54_activat"/>
    <property type="match status" value="1"/>
</dbReference>
<dbReference type="Gene3D" id="1.10.8.60">
    <property type="match status" value="1"/>
</dbReference>
<dbReference type="PROSITE" id="PS50045">
    <property type="entry name" value="SIGMA54_INTERACT_4"/>
    <property type="match status" value="1"/>
</dbReference>
<dbReference type="GO" id="GO:0005524">
    <property type="term" value="F:ATP binding"/>
    <property type="evidence" value="ECO:0007669"/>
    <property type="project" value="UniProtKB-KW"/>
</dbReference>
<dbReference type="GO" id="GO:0006355">
    <property type="term" value="P:regulation of DNA-templated transcription"/>
    <property type="evidence" value="ECO:0007669"/>
    <property type="project" value="InterPro"/>
</dbReference>
<evidence type="ECO:0000259" key="4">
    <source>
        <dbReference type="PROSITE" id="PS50045"/>
    </source>
</evidence>
<dbReference type="SMART" id="SM00382">
    <property type="entry name" value="AAA"/>
    <property type="match status" value="1"/>
</dbReference>
<dbReference type="InterPro" id="IPR000014">
    <property type="entry name" value="PAS"/>
</dbReference>
<dbReference type="InterPro" id="IPR003593">
    <property type="entry name" value="AAA+_ATPase"/>
</dbReference>
<name>A0AA35CJ61_9FIRM</name>
<dbReference type="InterPro" id="IPR058031">
    <property type="entry name" value="AAA_lid_NorR"/>
</dbReference>
<dbReference type="Pfam" id="PF25601">
    <property type="entry name" value="AAA_lid_14"/>
    <property type="match status" value="1"/>
</dbReference>
<dbReference type="InterPro" id="IPR035965">
    <property type="entry name" value="PAS-like_dom_sf"/>
</dbReference>
<dbReference type="EMBL" id="AP025628">
    <property type="protein sequence ID" value="BDG60167.1"/>
    <property type="molecule type" value="Genomic_DNA"/>
</dbReference>
<evidence type="ECO:0000256" key="2">
    <source>
        <dbReference type="ARBA" id="ARBA00022840"/>
    </source>
</evidence>
<dbReference type="Pfam" id="PF00989">
    <property type="entry name" value="PAS"/>
    <property type="match status" value="1"/>
</dbReference>
<dbReference type="PANTHER" id="PTHR32071">
    <property type="entry name" value="TRANSCRIPTIONAL REGULATORY PROTEIN"/>
    <property type="match status" value="1"/>
</dbReference>
<evidence type="ECO:0000256" key="3">
    <source>
        <dbReference type="SAM" id="MobiDB-lite"/>
    </source>
</evidence>
<dbReference type="InterPro" id="IPR025662">
    <property type="entry name" value="Sigma_54_int_dom_ATP-bd_1"/>
</dbReference>
<proteinExistence type="predicted"/>
<feature type="domain" description="PAS" evidence="5">
    <location>
        <begin position="209"/>
        <end position="255"/>
    </location>
</feature>
<keyword evidence="7" id="KW-1185">Reference proteome</keyword>
<dbReference type="Gene3D" id="3.30.450.20">
    <property type="entry name" value="PAS domain"/>
    <property type="match status" value="1"/>
</dbReference>
<evidence type="ECO:0000259" key="5">
    <source>
        <dbReference type="PROSITE" id="PS50112"/>
    </source>
</evidence>
<reference evidence="6" key="1">
    <citation type="submission" date="2022-03" db="EMBL/GenBank/DDBJ databases">
        <title>Complete genome sequence of Caldinitratiruptor microaerophilus.</title>
        <authorList>
            <person name="Mukaiyama R."/>
            <person name="Nishiyama T."/>
            <person name="Ueda K."/>
        </authorList>
    </citation>
    <scope>NUCLEOTIDE SEQUENCE</scope>
    <source>
        <strain evidence="6">JCM 16183</strain>
    </source>
</reference>
<gene>
    <name evidence="6" type="ORF">caldi_12570</name>
</gene>
<keyword evidence="1" id="KW-0547">Nucleotide-binding</keyword>
<dbReference type="PROSITE" id="PS50112">
    <property type="entry name" value="PAS"/>
    <property type="match status" value="1"/>
</dbReference>
<dbReference type="SUPFAM" id="SSF55785">
    <property type="entry name" value="PYP-like sensor domain (PAS domain)"/>
    <property type="match status" value="1"/>
</dbReference>
<dbReference type="Proteomes" id="UP001163687">
    <property type="component" value="Chromosome"/>
</dbReference>
<feature type="domain" description="Sigma-54 factor interaction" evidence="4">
    <location>
        <begin position="335"/>
        <end position="560"/>
    </location>
</feature>
<keyword evidence="2" id="KW-0067">ATP-binding</keyword>
<protein>
    <submittedName>
        <fullName evidence="6">ATPase AAA</fullName>
    </submittedName>
</protein>
<accession>A0AA35CJ61</accession>
<dbReference type="PROSITE" id="PS00675">
    <property type="entry name" value="SIGMA54_INTERACT_1"/>
    <property type="match status" value="1"/>
</dbReference>
<evidence type="ECO:0000256" key="1">
    <source>
        <dbReference type="ARBA" id="ARBA00022741"/>
    </source>
</evidence>
<dbReference type="AlphaFoldDB" id="A0AA35CJ61"/>
<dbReference type="CDD" id="cd00009">
    <property type="entry name" value="AAA"/>
    <property type="match status" value="1"/>
</dbReference>
<organism evidence="6 7">
    <name type="scientific">Caldinitratiruptor microaerophilus</name>
    <dbReference type="NCBI Taxonomy" id="671077"/>
    <lineage>
        <taxon>Bacteria</taxon>
        <taxon>Bacillati</taxon>
        <taxon>Bacillota</taxon>
        <taxon>Clostridia</taxon>
        <taxon>Eubacteriales</taxon>
        <taxon>Symbiobacteriaceae</taxon>
        <taxon>Caldinitratiruptor</taxon>
    </lineage>
</organism>
<dbReference type="Gene3D" id="3.40.50.300">
    <property type="entry name" value="P-loop containing nucleotide triphosphate hydrolases"/>
    <property type="match status" value="1"/>
</dbReference>
<dbReference type="Gene3D" id="1.10.10.10">
    <property type="entry name" value="Winged helix-like DNA-binding domain superfamily/Winged helix DNA-binding domain"/>
    <property type="match status" value="1"/>
</dbReference>
<dbReference type="InterPro" id="IPR036388">
    <property type="entry name" value="WH-like_DNA-bd_sf"/>
</dbReference>
<dbReference type="InterPro" id="IPR013767">
    <property type="entry name" value="PAS_fold"/>
</dbReference>
<dbReference type="InterPro" id="IPR027417">
    <property type="entry name" value="P-loop_NTPase"/>
</dbReference>
<dbReference type="SUPFAM" id="SSF52540">
    <property type="entry name" value="P-loop containing nucleoside triphosphate hydrolases"/>
    <property type="match status" value="1"/>
</dbReference>
<dbReference type="KEGG" id="cmic:caldi_12570"/>
<dbReference type="PANTHER" id="PTHR32071:SF57">
    <property type="entry name" value="C4-DICARBOXYLATE TRANSPORT TRANSCRIPTIONAL REGULATORY PROTEIN DCTD"/>
    <property type="match status" value="1"/>
</dbReference>
<sequence>MGAQRVLVVANRERTARILVGQFKAFFGDRVAVEGRSLEHGLGERPEGALVVTSTPLMTSRLGDWLLPGTAVVTAVRTLRRQAWEEVMALPARTAALVVNDGPDTAVDTVALLRELGAVHLALTPVYPGMSEVPRVQLAITPGEPHLVPPWVERVLDLGDRVLDPATILEVLTLLGRFGPEEHRRLAVYEQQVMTRPGTRQVLQWFSALRQDLEAVLDAVHEGILAVDGAGIVRLVNRTAEQILGQQAWQVVGQSIGRIRAALGVGPQAWPVPGGGPEVLRVGGREVVATAASRGADRGVVYTLRYAQDLEEADRRLRLELRERGFVARYTFTDIVGESQAIRDTVARAMRLVGGAASILLIGESGTGKELFAQAIHNASPRAPYPFVAINCAAIPESLLESELFGYEEGAFTGARRGGKAGLFEQAHRGTIFLDEIADLSPALQARLLRVLQEREVMRVGATRVRPVDVRVIGATNQDLEAAVAAGRFRADLYYRLAVLPLHIPPLRERKEDIPLLVRRFLDELGDPRPLPPDVLGALLAHDWPGNVRELRSCVEYLATVCDGEFRVTDLPPSVRRAQAGRPNGTGAGVRRADLARFLLDSLQSGEGTGRRSLVRAARAAGFRVGEAEVRRCLRALAEAGLVEPRRGRSGTRLTPAGTEYVQESRHSPI</sequence>
<evidence type="ECO:0000313" key="7">
    <source>
        <dbReference type="Proteomes" id="UP001163687"/>
    </source>
</evidence>
<dbReference type="SMART" id="SM00091">
    <property type="entry name" value="PAS"/>
    <property type="match status" value="1"/>
</dbReference>
<dbReference type="FunFam" id="3.40.50.300:FF:000006">
    <property type="entry name" value="DNA-binding transcriptional regulator NtrC"/>
    <property type="match status" value="1"/>
</dbReference>
<evidence type="ECO:0000313" key="6">
    <source>
        <dbReference type="EMBL" id="BDG60167.1"/>
    </source>
</evidence>
<feature type="region of interest" description="Disordered" evidence="3">
    <location>
        <begin position="647"/>
        <end position="670"/>
    </location>
</feature>